<dbReference type="PANTHER" id="PTHR12299:SF78">
    <property type="entry name" value="RGG REPEATS NUCLEAR RNA BINDING PROTEIN C"/>
    <property type="match status" value="1"/>
</dbReference>
<feature type="signal peptide" evidence="2">
    <location>
        <begin position="1"/>
        <end position="23"/>
    </location>
</feature>
<dbReference type="InterPro" id="IPR006861">
    <property type="entry name" value="HABP4_PAIRBP1-bd"/>
</dbReference>
<sequence>MHFYKARVMIILVTNYLLTVSQFSSTNKRGSNGEAVEGEQEHDRPRRVFDRRSGTGRGNDIKREGSGRGNWGTQSDELSRVTDEVNEGEKNLNVEKPAGEEDAAEGSTEIPAKKLKKRNLRISPVTTSARQINTIDSNPREQIRKKLIENGLGLTPRMGVGTDSLGSCGVVTVVESGIAYQLCVNELILHDDKNTGHYAVGFGDE</sequence>
<feature type="region of interest" description="Disordered" evidence="1">
    <location>
        <begin position="25"/>
        <end position="109"/>
    </location>
</feature>
<feature type="compositionally biased region" description="Basic and acidic residues" evidence="1">
    <location>
        <begin position="39"/>
        <end position="66"/>
    </location>
</feature>
<feature type="chain" id="PRO_5044839591" evidence="2">
    <location>
        <begin position="24"/>
        <end position="205"/>
    </location>
</feature>
<dbReference type="Pfam" id="PF04774">
    <property type="entry name" value="HABP4_PAI-RBP1"/>
    <property type="match status" value="1"/>
</dbReference>
<proteinExistence type="predicted"/>
<evidence type="ECO:0000313" key="5">
    <source>
        <dbReference type="Proteomes" id="UP001604277"/>
    </source>
</evidence>
<keyword evidence="2" id="KW-0732">Signal</keyword>
<dbReference type="Proteomes" id="UP001604277">
    <property type="component" value="Unassembled WGS sequence"/>
</dbReference>
<organism evidence="4 5">
    <name type="scientific">Forsythia ovata</name>
    <dbReference type="NCBI Taxonomy" id="205694"/>
    <lineage>
        <taxon>Eukaryota</taxon>
        <taxon>Viridiplantae</taxon>
        <taxon>Streptophyta</taxon>
        <taxon>Embryophyta</taxon>
        <taxon>Tracheophyta</taxon>
        <taxon>Spermatophyta</taxon>
        <taxon>Magnoliopsida</taxon>
        <taxon>eudicotyledons</taxon>
        <taxon>Gunneridae</taxon>
        <taxon>Pentapetalae</taxon>
        <taxon>asterids</taxon>
        <taxon>lamiids</taxon>
        <taxon>Lamiales</taxon>
        <taxon>Oleaceae</taxon>
        <taxon>Forsythieae</taxon>
        <taxon>Forsythia</taxon>
    </lineage>
</organism>
<dbReference type="Gene3D" id="6.10.140.1040">
    <property type="match status" value="1"/>
</dbReference>
<keyword evidence="5" id="KW-1185">Reference proteome</keyword>
<feature type="compositionally biased region" description="Basic and acidic residues" evidence="1">
    <location>
        <begin position="77"/>
        <end position="99"/>
    </location>
</feature>
<evidence type="ECO:0000256" key="2">
    <source>
        <dbReference type="SAM" id="SignalP"/>
    </source>
</evidence>
<dbReference type="PANTHER" id="PTHR12299">
    <property type="entry name" value="HYALURONIC ACID-BINDING PROTEIN 4"/>
    <property type="match status" value="1"/>
</dbReference>
<evidence type="ECO:0000259" key="3">
    <source>
        <dbReference type="SMART" id="SM01233"/>
    </source>
</evidence>
<accession>A0ABD1V1M1</accession>
<dbReference type="EMBL" id="JBFOLJ010000006">
    <property type="protein sequence ID" value="KAL2531096.1"/>
    <property type="molecule type" value="Genomic_DNA"/>
</dbReference>
<gene>
    <name evidence="4" type="ORF">Fot_23697</name>
</gene>
<comment type="caution">
    <text evidence="4">The sequence shown here is derived from an EMBL/GenBank/DDBJ whole genome shotgun (WGS) entry which is preliminary data.</text>
</comment>
<dbReference type="AlphaFoldDB" id="A0ABD1V1M1"/>
<dbReference type="InterPro" id="IPR039764">
    <property type="entry name" value="HABP4/SERBP1-like"/>
</dbReference>
<reference evidence="5" key="1">
    <citation type="submission" date="2024-07" db="EMBL/GenBank/DDBJ databases">
        <title>Two chromosome-level genome assemblies of Korean endemic species Abeliophyllum distichum and Forsythia ovata (Oleaceae).</title>
        <authorList>
            <person name="Jang H."/>
        </authorList>
    </citation>
    <scope>NUCLEOTIDE SEQUENCE [LARGE SCALE GENOMIC DNA]</scope>
</reference>
<name>A0ABD1V1M1_9LAMI</name>
<dbReference type="SMART" id="SM01233">
    <property type="entry name" value="HABP4_PAI-RBP1"/>
    <property type="match status" value="1"/>
</dbReference>
<feature type="domain" description="Hyaluronan/mRNA-binding protein" evidence="3">
    <location>
        <begin position="45"/>
        <end position="161"/>
    </location>
</feature>
<evidence type="ECO:0000256" key="1">
    <source>
        <dbReference type="SAM" id="MobiDB-lite"/>
    </source>
</evidence>
<evidence type="ECO:0000313" key="4">
    <source>
        <dbReference type="EMBL" id="KAL2531096.1"/>
    </source>
</evidence>
<protein>
    <submittedName>
        <fullName evidence="4">Plasminogen activator inhibitor 1 RNA-binding protein</fullName>
    </submittedName>
</protein>